<keyword evidence="2" id="KW-1185">Reference proteome</keyword>
<evidence type="ECO:0000259" key="1">
    <source>
        <dbReference type="Pfam" id="PF24750"/>
    </source>
</evidence>
<dbReference type="InterPro" id="IPR036047">
    <property type="entry name" value="F-box-like_dom_sf"/>
</dbReference>
<organism evidence="2 3">
    <name type="scientific">Spinacia oleracea</name>
    <name type="common">Spinach</name>
    <dbReference type="NCBI Taxonomy" id="3562"/>
    <lineage>
        <taxon>Eukaryota</taxon>
        <taxon>Viridiplantae</taxon>
        <taxon>Streptophyta</taxon>
        <taxon>Embryophyta</taxon>
        <taxon>Tracheophyta</taxon>
        <taxon>Spermatophyta</taxon>
        <taxon>Magnoliopsida</taxon>
        <taxon>eudicotyledons</taxon>
        <taxon>Gunneridae</taxon>
        <taxon>Pentapetalae</taxon>
        <taxon>Caryophyllales</taxon>
        <taxon>Chenopodiaceae</taxon>
        <taxon>Chenopodioideae</taxon>
        <taxon>Anserineae</taxon>
        <taxon>Spinacia</taxon>
    </lineage>
</organism>
<dbReference type="GeneID" id="110777543"/>
<dbReference type="RefSeq" id="XP_021837839.1">
    <property type="nucleotide sequence ID" value="XM_021982147.1"/>
</dbReference>
<dbReference type="InterPro" id="IPR056592">
    <property type="entry name" value="Beta-prop_At3g26010-like"/>
</dbReference>
<reference evidence="2" key="1">
    <citation type="journal article" date="2021" name="Nat. Commun.">
        <title>Genomic analyses provide insights into spinach domestication and the genetic basis of agronomic traits.</title>
        <authorList>
            <person name="Cai X."/>
            <person name="Sun X."/>
            <person name="Xu C."/>
            <person name="Sun H."/>
            <person name="Wang X."/>
            <person name="Ge C."/>
            <person name="Zhang Z."/>
            <person name="Wang Q."/>
            <person name="Fei Z."/>
            <person name="Jiao C."/>
            <person name="Wang Q."/>
        </authorList>
    </citation>
    <scope>NUCLEOTIDE SEQUENCE [LARGE SCALE GENOMIC DNA]</scope>
    <source>
        <strain evidence="2">cv. Varoflay</strain>
    </source>
</reference>
<feature type="domain" description="F-box protein At3g26010-like beta-propeller" evidence="1">
    <location>
        <begin position="127"/>
        <end position="378"/>
    </location>
</feature>
<gene>
    <name evidence="3" type="primary">LOC110777543</name>
</gene>
<dbReference type="Pfam" id="PF24750">
    <property type="entry name" value="b-prop_At3g26010-like"/>
    <property type="match status" value="1"/>
</dbReference>
<dbReference type="PANTHER" id="PTHR35546">
    <property type="entry name" value="F-BOX PROTEIN INTERACTION DOMAIN PROTEIN-RELATED"/>
    <property type="match status" value="1"/>
</dbReference>
<proteinExistence type="predicted"/>
<evidence type="ECO:0000313" key="3">
    <source>
        <dbReference type="RefSeq" id="XP_021837839.1"/>
    </source>
</evidence>
<sequence>MALSMALREKISSRLEDLTDDILVEILIRVPWRTTCRSKCISKRFVSLISSPDFVRRFRSNNNDDINNNLFMFVTRDRVSLLSKILTRLQNFFPAATSSKSTLVVDDNNNEIPVSFDFLRRQFPFFNVLSVSKDLVLIHDGEPNNGENLVICNPLTKQSFKLPYNEFDQYTPYIGCLCSEDDTSIYKVVSSKFLDFGDIRIIKFVIFSSDTGCWSNFLVRIPSHAVYEVTCNYKMNQSATVCNGKLHWCYSTMNIVVYDPFNNPKKCEFVEFPQEIIDGDYIHSYDSFNLSSVQGCLRLYRASFHNINGALILRFWDLKDYNNRVWSENLIDLSTMVFAETRSCDIMEIKGFDPLDGDVVYAYVLPSMELVALNIKTWSVFQTIANLKLNRPVPLVVTLFPYSQHSWPTPIAKTIAM</sequence>
<name>A0A9R0HVN4_SPIOL</name>
<dbReference type="KEGG" id="soe:110777543"/>
<accession>A0A9R0HVN4</accession>
<dbReference type="InterPro" id="IPR055290">
    <property type="entry name" value="At3g26010-like"/>
</dbReference>
<dbReference type="AlphaFoldDB" id="A0A9R0HVN4"/>
<reference evidence="3" key="2">
    <citation type="submission" date="2025-08" db="UniProtKB">
        <authorList>
            <consortium name="RefSeq"/>
        </authorList>
    </citation>
    <scope>IDENTIFICATION</scope>
    <source>
        <tissue evidence="3">Leaf</tissue>
    </source>
</reference>
<protein>
    <recommendedName>
        <fullName evidence="1">F-box protein At3g26010-like beta-propeller domain-containing protein</fullName>
    </recommendedName>
</protein>
<dbReference type="Proteomes" id="UP000813463">
    <property type="component" value="Chromosome 4"/>
</dbReference>
<dbReference type="PANTHER" id="PTHR35546:SF130">
    <property type="entry name" value="EXPRESSED PROTEIN"/>
    <property type="match status" value="1"/>
</dbReference>
<evidence type="ECO:0000313" key="2">
    <source>
        <dbReference type="Proteomes" id="UP000813463"/>
    </source>
</evidence>
<dbReference type="OrthoDB" id="1295006at2759"/>
<dbReference type="SUPFAM" id="SSF81383">
    <property type="entry name" value="F-box domain"/>
    <property type="match status" value="1"/>
</dbReference>